<sequence>MQALKDSRRAGILLIAGVLLGMFAMPKNLVAVVALLPSLFYFVRTLRAQVGRAPAVAVVWTALGFVLASMVLAGTLLPYLFFDNSMALQECVDAANTLEARSECTQNWTDTFSRFTQGG</sequence>
<reference evidence="2 3" key="1">
    <citation type="journal article" date="2009" name="Stand. Genomic Sci.">
        <title>Complete genome sequence of Kytococcus sedentarius type strain (541).</title>
        <authorList>
            <person name="Sims D."/>
            <person name="Brettin T."/>
            <person name="Detter J.C."/>
            <person name="Han C."/>
            <person name="Lapidus A."/>
            <person name="Copeland A."/>
            <person name="Glavina Del Rio T."/>
            <person name="Nolan M."/>
            <person name="Chen F."/>
            <person name="Lucas S."/>
            <person name="Tice H."/>
            <person name="Cheng J.F."/>
            <person name="Bruce D."/>
            <person name="Goodwin L."/>
            <person name="Pitluck S."/>
            <person name="Ovchinnikova G."/>
            <person name="Pati A."/>
            <person name="Ivanova N."/>
            <person name="Mavrommatis K."/>
            <person name="Chen A."/>
            <person name="Palaniappan K."/>
            <person name="D'haeseleer P."/>
            <person name="Chain P."/>
            <person name="Bristow J."/>
            <person name="Eisen J.A."/>
            <person name="Markowitz V."/>
            <person name="Hugenholtz P."/>
            <person name="Schneider S."/>
            <person name="Goker M."/>
            <person name="Pukall R."/>
            <person name="Kyrpides N.C."/>
            <person name="Klenk H.P."/>
        </authorList>
    </citation>
    <scope>NUCLEOTIDE SEQUENCE [LARGE SCALE GENOMIC DNA]</scope>
    <source>
        <strain evidence="3">ATCC 14392 / DSM 20547 / JCM 11482 / CCUG 33030 / NBRC 15357 / NCTC 11040 / CCM 314 / 541</strain>
    </source>
</reference>
<accession>C7NF09</accession>
<name>C7NF09_KYTSD</name>
<evidence type="ECO:0000313" key="3">
    <source>
        <dbReference type="Proteomes" id="UP000006666"/>
    </source>
</evidence>
<keyword evidence="1" id="KW-1133">Transmembrane helix</keyword>
<evidence type="ECO:0000313" key="2">
    <source>
        <dbReference type="EMBL" id="ACV05833.1"/>
    </source>
</evidence>
<evidence type="ECO:0000256" key="1">
    <source>
        <dbReference type="SAM" id="Phobius"/>
    </source>
</evidence>
<gene>
    <name evidence="2" type="ordered locus">Ksed_07770</name>
</gene>
<keyword evidence="3" id="KW-1185">Reference proteome</keyword>
<keyword evidence="1" id="KW-0812">Transmembrane</keyword>
<dbReference type="EMBL" id="CP001686">
    <property type="protein sequence ID" value="ACV05833.1"/>
    <property type="molecule type" value="Genomic_DNA"/>
</dbReference>
<dbReference type="HOGENOM" id="CLU_2058326_0_0_11"/>
<proteinExistence type="predicted"/>
<dbReference type="Proteomes" id="UP000006666">
    <property type="component" value="Chromosome"/>
</dbReference>
<feature type="transmembrane region" description="Helical" evidence="1">
    <location>
        <begin position="12"/>
        <end position="43"/>
    </location>
</feature>
<dbReference type="KEGG" id="kse:Ksed_07770"/>
<keyword evidence="1" id="KW-0472">Membrane</keyword>
<protein>
    <submittedName>
        <fullName evidence="2">Uncharacterized protein</fullName>
    </submittedName>
</protein>
<feature type="transmembrane region" description="Helical" evidence="1">
    <location>
        <begin position="55"/>
        <end position="82"/>
    </location>
</feature>
<dbReference type="AlphaFoldDB" id="C7NF09"/>
<organism evidence="2 3">
    <name type="scientific">Kytococcus sedentarius (strain ATCC 14392 / DSM 20547 / JCM 11482 / CCUG 33030 / NBRC 15357 / NCTC 11040 / CCM 314 / 541)</name>
    <name type="common">Micrococcus sedentarius</name>
    <dbReference type="NCBI Taxonomy" id="478801"/>
    <lineage>
        <taxon>Bacteria</taxon>
        <taxon>Bacillati</taxon>
        <taxon>Actinomycetota</taxon>
        <taxon>Actinomycetes</taxon>
        <taxon>Micrococcales</taxon>
        <taxon>Kytococcaceae</taxon>
        <taxon>Kytococcus</taxon>
    </lineage>
</organism>